<feature type="transmembrane region" description="Helical" evidence="2">
    <location>
        <begin position="99"/>
        <end position="118"/>
    </location>
</feature>
<keyword evidence="4" id="KW-1185">Reference proteome</keyword>
<feature type="compositionally biased region" description="Low complexity" evidence="1">
    <location>
        <begin position="8"/>
        <end position="35"/>
    </location>
</feature>
<dbReference type="RefSeq" id="WP_067631404.1">
    <property type="nucleotide sequence ID" value="NZ_JAAXPI010000031.1"/>
</dbReference>
<reference evidence="3 4" key="1">
    <citation type="submission" date="2020-04" db="EMBL/GenBank/DDBJ databases">
        <title>MicrobeNet Type strains.</title>
        <authorList>
            <person name="Nicholson A.C."/>
        </authorList>
    </citation>
    <scope>NUCLEOTIDE SEQUENCE [LARGE SCALE GENOMIC DNA]</scope>
    <source>
        <strain evidence="3 4">ATCC BAA-277</strain>
    </source>
</reference>
<evidence type="ECO:0000313" key="4">
    <source>
        <dbReference type="Proteomes" id="UP000579250"/>
    </source>
</evidence>
<sequence>MTAERRVVVSAEAAAPARVPADGGAPPGARSTGPAAPEPDPPDPDPLHTVPVPGTAETRALIRAQLRTALGTCAIVATLLVGLPLLALVPAVARARAQGVPLCWLVLVLGVQPVWIAVSLRQLGRAERAERAIGRR</sequence>
<name>A0A846Z6E3_9ACTN</name>
<accession>A0A846Z6E3</accession>
<evidence type="ECO:0000313" key="3">
    <source>
        <dbReference type="EMBL" id="NKZ06228.1"/>
    </source>
</evidence>
<keyword evidence="2" id="KW-0812">Transmembrane</keyword>
<evidence type="ECO:0000256" key="2">
    <source>
        <dbReference type="SAM" id="Phobius"/>
    </source>
</evidence>
<feature type="region of interest" description="Disordered" evidence="1">
    <location>
        <begin position="1"/>
        <end position="54"/>
    </location>
</feature>
<feature type="transmembrane region" description="Helical" evidence="2">
    <location>
        <begin position="69"/>
        <end position="93"/>
    </location>
</feature>
<dbReference type="EMBL" id="JAAXPI010000031">
    <property type="protein sequence ID" value="NKZ06228.1"/>
    <property type="molecule type" value="Genomic_DNA"/>
</dbReference>
<gene>
    <name evidence="3" type="ORF">HGB48_21110</name>
</gene>
<keyword evidence="2" id="KW-0472">Membrane</keyword>
<organism evidence="3 4">
    <name type="scientific">Actinomadura latina</name>
    <dbReference type="NCBI Taxonomy" id="163603"/>
    <lineage>
        <taxon>Bacteria</taxon>
        <taxon>Bacillati</taxon>
        <taxon>Actinomycetota</taxon>
        <taxon>Actinomycetes</taxon>
        <taxon>Streptosporangiales</taxon>
        <taxon>Thermomonosporaceae</taxon>
        <taxon>Actinomadura</taxon>
    </lineage>
</organism>
<evidence type="ECO:0008006" key="5">
    <source>
        <dbReference type="Google" id="ProtNLM"/>
    </source>
</evidence>
<comment type="caution">
    <text evidence="3">The sequence shown here is derived from an EMBL/GenBank/DDBJ whole genome shotgun (WGS) entry which is preliminary data.</text>
</comment>
<keyword evidence="2" id="KW-1133">Transmembrane helix</keyword>
<dbReference type="Proteomes" id="UP000579250">
    <property type="component" value="Unassembled WGS sequence"/>
</dbReference>
<proteinExistence type="predicted"/>
<protein>
    <recommendedName>
        <fullName evidence="5">DUF485 domain-containing protein</fullName>
    </recommendedName>
</protein>
<evidence type="ECO:0000256" key="1">
    <source>
        <dbReference type="SAM" id="MobiDB-lite"/>
    </source>
</evidence>
<dbReference type="AlphaFoldDB" id="A0A846Z6E3"/>